<dbReference type="GeneTree" id="ENSGT01020000230389"/>
<feature type="chain" id="PRO_5034794926" description="Peptidase S1 domain-containing protein" evidence="8">
    <location>
        <begin position="23"/>
        <end position="255"/>
    </location>
</feature>
<keyword evidence="3 7" id="KW-0645">Protease</keyword>
<dbReference type="GO" id="GO:0004252">
    <property type="term" value="F:serine-type endopeptidase activity"/>
    <property type="evidence" value="ECO:0007669"/>
    <property type="project" value="InterPro"/>
</dbReference>
<dbReference type="Ensembl" id="ENSABRT00000020569.1">
    <property type="protein sequence ID" value="ENSABRP00000014408.1"/>
    <property type="gene ID" value="ENSABRG00000012739.1"/>
</dbReference>
<dbReference type="InterPro" id="IPR001254">
    <property type="entry name" value="Trypsin_dom"/>
</dbReference>
<dbReference type="PRINTS" id="PR00722">
    <property type="entry name" value="CHYMOTRYPSIN"/>
</dbReference>
<evidence type="ECO:0000313" key="11">
    <source>
        <dbReference type="Proteomes" id="UP000694426"/>
    </source>
</evidence>
<keyword evidence="6" id="KW-1015">Disulfide bond</keyword>
<dbReference type="GO" id="GO:0005576">
    <property type="term" value="C:extracellular region"/>
    <property type="evidence" value="ECO:0007669"/>
    <property type="project" value="UniProtKB-SubCell"/>
</dbReference>
<evidence type="ECO:0000256" key="3">
    <source>
        <dbReference type="ARBA" id="ARBA00022670"/>
    </source>
</evidence>
<keyword evidence="8" id="KW-0732">Signal</keyword>
<dbReference type="Gene3D" id="2.40.10.10">
    <property type="entry name" value="Trypsin-like serine proteases"/>
    <property type="match status" value="2"/>
</dbReference>
<evidence type="ECO:0000256" key="8">
    <source>
        <dbReference type="SAM" id="SignalP"/>
    </source>
</evidence>
<dbReference type="FunFam" id="2.40.10.10:FF:000047">
    <property type="entry name" value="Trypsin eta"/>
    <property type="match status" value="1"/>
</dbReference>
<dbReference type="AlphaFoldDB" id="A0A8B9C519"/>
<evidence type="ECO:0000256" key="6">
    <source>
        <dbReference type="ARBA" id="ARBA00023157"/>
    </source>
</evidence>
<sequence>MASPRLLFLLLFLQALVAPARPRDERILGGSECPPWAHPGLVLLFYFDQHQCGGALLSTEWVLTAAHCLTSHIQVRAGSHSLETLTGQEQYAVATKVVVHPGFSDQEGDGSYADDLMLLRIQPTLTVTRYVRPLALPSAPPAPGTNCTVMGWGTTTSPEVTYPDTPQCVNVTVVSDSRCQEIYGSKVTEDMLCAGVAAGGKDSCQGDSGGPLICNGVLQGIVSWGDHPCGQAGRPGVYSRVYNYLDWIRETMAED</sequence>
<dbReference type="PANTHER" id="PTHR24271">
    <property type="entry name" value="KALLIKREIN-RELATED"/>
    <property type="match status" value="1"/>
</dbReference>
<evidence type="ECO:0000256" key="2">
    <source>
        <dbReference type="ARBA" id="ARBA00022525"/>
    </source>
</evidence>
<dbReference type="PROSITE" id="PS50240">
    <property type="entry name" value="TRYPSIN_DOM"/>
    <property type="match status" value="1"/>
</dbReference>
<dbReference type="GO" id="GO:0051604">
    <property type="term" value="P:protein maturation"/>
    <property type="evidence" value="ECO:0007669"/>
    <property type="project" value="UniProtKB-ARBA"/>
</dbReference>
<dbReference type="SMART" id="SM00020">
    <property type="entry name" value="Tryp_SPc"/>
    <property type="match status" value="1"/>
</dbReference>
<dbReference type="InterPro" id="IPR009003">
    <property type="entry name" value="Peptidase_S1_PA"/>
</dbReference>
<dbReference type="InterPro" id="IPR001314">
    <property type="entry name" value="Peptidase_S1A"/>
</dbReference>
<evidence type="ECO:0000313" key="10">
    <source>
        <dbReference type="Ensembl" id="ENSABRP00000014408.1"/>
    </source>
</evidence>
<keyword evidence="11" id="KW-1185">Reference proteome</keyword>
<name>A0A8B9C519_9AVES</name>
<reference evidence="10" key="2">
    <citation type="submission" date="2025-09" db="UniProtKB">
        <authorList>
            <consortium name="Ensembl"/>
        </authorList>
    </citation>
    <scope>IDENTIFICATION</scope>
</reference>
<feature type="domain" description="Peptidase S1" evidence="9">
    <location>
        <begin position="27"/>
        <end position="253"/>
    </location>
</feature>
<dbReference type="InterPro" id="IPR018114">
    <property type="entry name" value="TRYPSIN_HIS"/>
</dbReference>
<evidence type="ECO:0000256" key="4">
    <source>
        <dbReference type="ARBA" id="ARBA00022801"/>
    </source>
</evidence>
<dbReference type="InterPro" id="IPR043504">
    <property type="entry name" value="Peptidase_S1_PA_chymotrypsin"/>
</dbReference>
<dbReference type="GO" id="GO:0030141">
    <property type="term" value="C:secretory granule"/>
    <property type="evidence" value="ECO:0007669"/>
    <property type="project" value="TreeGrafter"/>
</dbReference>
<evidence type="ECO:0000256" key="1">
    <source>
        <dbReference type="ARBA" id="ARBA00004613"/>
    </source>
</evidence>
<reference evidence="10" key="1">
    <citation type="submission" date="2025-08" db="UniProtKB">
        <authorList>
            <consortium name="Ensembl"/>
        </authorList>
    </citation>
    <scope>IDENTIFICATION</scope>
</reference>
<accession>A0A8B9C519</accession>
<evidence type="ECO:0000259" key="9">
    <source>
        <dbReference type="PROSITE" id="PS50240"/>
    </source>
</evidence>
<dbReference type="Pfam" id="PF00089">
    <property type="entry name" value="Trypsin"/>
    <property type="match status" value="1"/>
</dbReference>
<dbReference type="PROSITE" id="PS00135">
    <property type="entry name" value="TRYPSIN_SER"/>
    <property type="match status" value="1"/>
</dbReference>
<dbReference type="CDD" id="cd00190">
    <property type="entry name" value="Tryp_SPc"/>
    <property type="match status" value="1"/>
</dbReference>
<comment type="subcellular location">
    <subcellularLocation>
        <location evidence="1">Secreted</location>
    </subcellularLocation>
</comment>
<dbReference type="GO" id="GO:0006508">
    <property type="term" value="P:proteolysis"/>
    <property type="evidence" value="ECO:0007669"/>
    <property type="project" value="UniProtKB-KW"/>
</dbReference>
<proteinExistence type="predicted"/>
<dbReference type="PROSITE" id="PS00134">
    <property type="entry name" value="TRYPSIN_HIS"/>
    <property type="match status" value="1"/>
</dbReference>
<dbReference type="SUPFAM" id="SSF50494">
    <property type="entry name" value="Trypsin-like serine proteases"/>
    <property type="match status" value="1"/>
</dbReference>
<dbReference type="PANTHER" id="PTHR24271:SF47">
    <property type="entry name" value="KALLIKREIN-1"/>
    <property type="match status" value="1"/>
</dbReference>
<dbReference type="InterPro" id="IPR033116">
    <property type="entry name" value="TRYPSIN_SER"/>
</dbReference>
<evidence type="ECO:0000256" key="7">
    <source>
        <dbReference type="RuleBase" id="RU363034"/>
    </source>
</evidence>
<dbReference type="Proteomes" id="UP000694426">
    <property type="component" value="Unplaced"/>
</dbReference>
<protein>
    <recommendedName>
        <fullName evidence="9">Peptidase S1 domain-containing protein</fullName>
    </recommendedName>
</protein>
<keyword evidence="4 7" id="KW-0378">Hydrolase</keyword>
<feature type="signal peptide" evidence="8">
    <location>
        <begin position="1"/>
        <end position="22"/>
    </location>
</feature>
<evidence type="ECO:0000256" key="5">
    <source>
        <dbReference type="ARBA" id="ARBA00022825"/>
    </source>
</evidence>
<organism evidence="10 11">
    <name type="scientific">Anser brachyrhynchus</name>
    <name type="common">Pink-footed goose</name>
    <dbReference type="NCBI Taxonomy" id="132585"/>
    <lineage>
        <taxon>Eukaryota</taxon>
        <taxon>Metazoa</taxon>
        <taxon>Chordata</taxon>
        <taxon>Craniata</taxon>
        <taxon>Vertebrata</taxon>
        <taxon>Euteleostomi</taxon>
        <taxon>Archelosauria</taxon>
        <taxon>Archosauria</taxon>
        <taxon>Dinosauria</taxon>
        <taxon>Saurischia</taxon>
        <taxon>Theropoda</taxon>
        <taxon>Coelurosauria</taxon>
        <taxon>Aves</taxon>
        <taxon>Neognathae</taxon>
        <taxon>Galloanserae</taxon>
        <taxon>Anseriformes</taxon>
        <taxon>Anatidae</taxon>
        <taxon>Anserinae</taxon>
        <taxon>Anser</taxon>
    </lineage>
</organism>
<keyword evidence="5 7" id="KW-0720">Serine protease</keyword>
<keyword evidence="2" id="KW-0964">Secreted</keyword>